<dbReference type="RefSeq" id="WP_207310114.1">
    <property type="nucleotide sequence ID" value="NZ_SJPG01000001.1"/>
</dbReference>
<gene>
    <name evidence="1" type="ORF">Pan54_23150</name>
</gene>
<keyword evidence="2" id="KW-1185">Reference proteome</keyword>
<protein>
    <submittedName>
        <fullName evidence="1">Uncharacterized protein</fullName>
    </submittedName>
</protein>
<accession>A0A5C5XG03</accession>
<dbReference type="Proteomes" id="UP000316095">
    <property type="component" value="Unassembled WGS sequence"/>
</dbReference>
<reference evidence="1 2" key="1">
    <citation type="submission" date="2019-02" db="EMBL/GenBank/DDBJ databases">
        <title>Deep-cultivation of Planctomycetes and their phenomic and genomic characterization uncovers novel biology.</title>
        <authorList>
            <person name="Wiegand S."/>
            <person name="Jogler M."/>
            <person name="Boedeker C."/>
            <person name="Pinto D."/>
            <person name="Vollmers J."/>
            <person name="Rivas-Marin E."/>
            <person name="Kohn T."/>
            <person name="Peeters S.H."/>
            <person name="Heuer A."/>
            <person name="Rast P."/>
            <person name="Oberbeckmann S."/>
            <person name="Bunk B."/>
            <person name="Jeske O."/>
            <person name="Meyerdierks A."/>
            <person name="Storesund J.E."/>
            <person name="Kallscheuer N."/>
            <person name="Luecker S."/>
            <person name="Lage O.M."/>
            <person name="Pohl T."/>
            <person name="Merkel B.J."/>
            <person name="Hornburger P."/>
            <person name="Mueller R.-W."/>
            <person name="Bruemmer F."/>
            <person name="Labrenz M."/>
            <person name="Spormann A.M."/>
            <person name="Op Den Camp H."/>
            <person name="Overmann J."/>
            <person name="Amann R."/>
            <person name="Jetten M.S.M."/>
            <person name="Mascher T."/>
            <person name="Medema M.H."/>
            <person name="Devos D.P."/>
            <person name="Kaster A.-K."/>
            <person name="Ovreas L."/>
            <person name="Rohde M."/>
            <person name="Galperin M.Y."/>
            <person name="Jogler C."/>
        </authorList>
    </citation>
    <scope>NUCLEOTIDE SEQUENCE [LARGE SCALE GENOMIC DNA]</scope>
    <source>
        <strain evidence="1 2">Pan54</strain>
    </source>
</reference>
<comment type="caution">
    <text evidence="1">The sequence shown here is derived from an EMBL/GenBank/DDBJ whole genome shotgun (WGS) entry which is preliminary data.</text>
</comment>
<name>A0A5C5XG03_9PLAN</name>
<dbReference type="EMBL" id="SJPG01000001">
    <property type="protein sequence ID" value="TWT61579.1"/>
    <property type="molecule type" value="Genomic_DNA"/>
</dbReference>
<organism evidence="1 2">
    <name type="scientific">Rubinisphaera italica</name>
    <dbReference type="NCBI Taxonomy" id="2527969"/>
    <lineage>
        <taxon>Bacteria</taxon>
        <taxon>Pseudomonadati</taxon>
        <taxon>Planctomycetota</taxon>
        <taxon>Planctomycetia</taxon>
        <taxon>Planctomycetales</taxon>
        <taxon>Planctomycetaceae</taxon>
        <taxon>Rubinisphaera</taxon>
    </lineage>
</organism>
<proteinExistence type="predicted"/>
<dbReference type="AlphaFoldDB" id="A0A5C5XG03"/>
<evidence type="ECO:0000313" key="1">
    <source>
        <dbReference type="EMBL" id="TWT61579.1"/>
    </source>
</evidence>
<dbReference type="Gene3D" id="1.10.3360.10">
    <property type="entry name" value="VPA0735-like domain"/>
    <property type="match status" value="1"/>
</dbReference>
<sequence>MTEQLSLRLHKACNTIGGNDFSFFEDINEIVQAEPNEAYSPEILGMLAAIVIEKGKTFNPVEKLKKSLTEAVAVDNATARTIDLSLGLSRHTTIRAAHGSSLLSVAAIISSRNRAYATWQHVSCINTTHRRHPGDGIQYGGRRLAIRNGDYRLQGQSARRCQYL</sequence>
<dbReference type="SUPFAM" id="SSF160935">
    <property type="entry name" value="VPA0735-like"/>
    <property type="match status" value="1"/>
</dbReference>
<evidence type="ECO:0000313" key="2">
    <source>
        <dbReference type="Proteomes" id="UP000316095"/>
    </source>
</evidence>